<gene>
    <name evidence="2" type="ORF">SNEC2469_LOCUS26039</name>
</gene>
<dbReference type="OrthoDB" id="10667339at2759"/>
<evidence type="ECO:0000313" key="2">
    <source>
        <dbReference type="EMBL" id="CAE7846274.1"/>
    </source>
</evidence>
<dbReference type="AlphaFoldDB" id="A0A813A2X7"/>
<feature type="compositionally biased region" description="Polar residues" evidence="1">
    <location>
        <begin position="280"/>
        <end position="293"/>
    </location>
</feature>
<comment type="caution">
    <text evidence="2">The sequence shown here is derived from an EMBL/GenBank/DDBJ whole genome shotgun (WGS) entry which is preliminary data.</text>
</comment>
<name>A0A813A2X7_9DINO</name>
<proteinExistence type="predicted"/>
<accession>A0A813A2X7</accession>
<keyword evidence="3" id="KW-1185">Reference proteome</keyword>
<feature type="region of interest" description="Disordered" evidence="1">
    <location>
        <begin position="227"/>
        <end position="253"/>
    </location>
</feature>
<reference evidence="2" key="1">
    <citation type="submission" date="2021-02" db="EMBL/GenBank/DDBJ databases">
        <authorList>
            <person name="Dougan E. K."/>
            <person name="Rhodes N."/>
            <person name="Thang M."/>
            <person name="Chan C."/>
        </authorList>
    </citation>
    <scope>NUCLEOTIDE SEQUENCE</scope>
</reference>
<evidence type="ECO:0000313" key="3">
    <source>
        <dbReference type="Proteomes" id="UP000601435"/>
    </source>
</evidence>
<dbReference type="EMBL" id="CAJNJA010052298">
    <property type="protein sequence ID" value="CAE7846274.1"/>
    <property type="molecule type" value="Genomic_DNA"/>
</dbReference>
<feature type="non-terminal residue" evidence="2">
    <location>
        <position position="546"/>
    </location>
</feature>
<feature type="compositionally biased region" description="Basic residues" evidence="1">
    <location>
        <begin position="297"/>
        <end position="306"/>
    </location>
</feature>
<protein>
    <submittedName>
        <fullName evidence="2">Uncharacterized protein</fullName>
    </submittedName>
</protein>
<dbReference type="Proteomes" id="UP000601435">
    <property type="component" value="Unassembled WGS sequence"/>
</dbReference>
<organism evidence="2 3">
    <name type="scientific">Symbiodinium necroappetens</name>
    <dbReference type="NCBI Taxonomy" id="1628268"/>
    <lineage>
        <taxon>Eukaryota</taxon>
        <taxon>Sar</taxon>
        <taxon>Alveolata</taxon>
        <taxon>Dinophyceae</taxon>
        <taxon>Suessiales</taxon>
        <taxon>Symbiodiniaceae</taxon>
        <taxon>Symbiodinium</taxon>
    </lineage>
</organism>
<evidence type="ECO:0000256" key="1">
    <source>
        <dbReference type="SAM" id="MobiDB-lite"/>
    </source>
</evidence>
<feature type="region of interest" description="Disordered" evidence="1">
    <location>
        <begin position="280"/>
        <end position="313"/>
    </location>
</feature>
<sequence length="546" mass="60769">MVQRELSEHLSYDAVQKIKKVSLDLSQKISSLHKLKQRMQKNDDDCKLLDEGRIPNGCKPLNFAYETPLLDSVPCDLMEWRVELDTNSSVRLAKKQIHSAYLKVMKQLDATIMSKQRDALREETKKSSFTRRILSCKPVNSDLFAELDLDFEGEDFGTKGMPDDVLQAKAEVIYTHTVQSAALTVQKKKELESTAAKSKDKILKQLMESAPAELLNQAIDQRIDQALSSASSSKGKGKADNRRDHRKIHPKGISRTYDASKAFVVSSVEQDADALRSCLHETTSTSKGSNNNDGGKGKGKGKHHGGKVGLDPKVANVIPNSGGYAKFRFANNIPKDKGKGKGKGKWKGKNRVSNMNSIVRLGLSMLKSGEYGAVPTDKDGGYAMVHKTSFVAALIQSMDQNTYDPDVMLHDLSAQDYVENYASLVQWIAEDARDPTLGHALLRDVRMGNRRFISRVIANVKTHKQPGNMGLRIIHSSPGLCISPAMRWISEHIRQFFSDKPHLLRDTDDLLFKLQSVVVSESAKLVRFDIRDYFMSGSHAQIADLA</sequence>